<dbReference type="Proteomes" id="UP000739411">
    <property type="component" value="Unassembled WGS sequence"/>
</dbReference>
<protein>
    <submittedName>
        <fullName evidence="1">Uncharacterized protein</fullName>
    </submittedName>
</protein>
<gene>
    <name evidence="1" type="ORF">IPJ38_00205</name>
</gene>
<organism evidence="1 2">
    <name type="scientific">Candidatus Dechloromonas phosphorivorans</name>
    <dbReference type="NCBI Taxonomy" id="2899244"/>
    <lineage>
        <taxon>Bacteria</taxon>
        <taxon>Pseudomonadati</taxon>
        <taxon>Pseudomonadota</taxon>
        <taxon>Betaproteobacteria</taxon>
        <taxon>Rhodocyclales</taxon>
        <taxon>Azonexaceae</taxon>
        <taxon>Dechloromonas</taxon>
    </lineage>
</organism>
<evidence type="ECO:0000313" key="1">
    <source>
        <dbReference type="EMBL" id="MBK7413783.1"/>
    </source>
</evidence>
<comment type="caution">
    <text evidence="1">The sequence shown here is derived from an EMBL/GenBank/DDBJ whole genome shotgun (WGS) entry which is preliminary data.</text>
</comment>
<dbReference type="EMBL" id="JADJMS010000001">
    <property type="protein sequence ID" value="MBK7413783.1"/>
    <property type="molecule type" value="Genomic_DNA"/>
</dbReference>
<sequence length="45" mass="5238">MCRSEYVVSLTLIIHTLEQPRMELHQAPGLAETFVLLEQRNEVLE</sequence>
<accession>A0A935JU24</accession>
<proteinExistence type="predicted"/>
<name>A0A935JU24_9RHOO</name>
<dbReference type="AlphaFoldDB" id="A0A935JU24"/>
<reference evidence="1 2" key="1">
    <citation type="submission" date="2020-10" db="EMBL/GenBank/DDBJ databases">
        <title>Connecting structure to function with the recovery of over 1000 high-quality activated sludge metagenome-assembled genomes encoding full-length rRNA genes using long-read sequencing.</title>
        <authorList>
            <person name="Singleton C.M."/>
            <person name="Petriglieri F."/>
            <person name="Kristensen J.M."/>
            <person name="Kirkegaard R.H."/>
            <person name="Michaelsen T.Y."/>
            <person name="Andersen M.H."/>
            <person name="Karst S.M."/>
            <person name="Dueholm M.S."/>
            <person name="Nielsen P.H."/>
            <person name="Albertsen M."/>
        </authorList>
    </citation>
    <scope>NUCLEOTIDE SEQUENCE [LARGE SCALE GENOMIC DNA]</scope>
    <source>
        <strain evidence="1">EsbW_18-Q3-R4-48_BATAC.463</strain>
    </source>
</reference>
<evidence type="ECO:0000313" key="2">
    <source>
        <dbReference type="Proteomes" id="UP000739411"/>
    </source>
</evidence>